<dbReference type="RefSeq" id="WP_097799458.1">
    <property type="nucleotide sequence ID" value="NZ_CP025570.1"/>
</dbReference>
<dbReference type="CDD" id="cd00038">
    <property type="entry name" value="CAP_ED"/>
    <property type="match status" value="1"/>
</dbReference>
<dbReference type="Pfam" id="PF00027">
    <property type="entry name" value="cNMP_binding"/>
    <property type="match status" value="1"/>
</dbReference>
<evidence type="ECO:0000256" key="1">
    <source>
        <dbReference type="ARBA" id="ARBA00023015"/>
    </source>
</evidence>
<dbReference type="InterPro" id="IPR036390">
    <property type="entry name" value="WH_DNA-bd_sf"/>
</dbReference>
<keyword evidence="3" id="KW-0804">Transcription</keyword>
<dbReference type="GO" id="GO:0003677">
    <property type="term" value="F:DNA binding"/>
    <property type="evidence" value="ECO:0007669"/>
    <property type="project" value="UniProtKB-KW"/>
</dbReference>
<keyword evidence="1" id="KW-0805">Transcription regulation</keyword>
<dbReference type="InterPro" id="IPR000595">
    <property type="entry name" value="cNMP-bd_dom"/>
</dbReference>
<evidence type="ECO:0000259" key="5">
    <source>
        <dbReference type="PROSITE" id="PS51063"/>
    </source>
</evidence>
<name>A0A3Q9UJI6_9ACTN</name>
<evidence type="ECO:0000259" key="4">
    <source>
        <dbReference type="PROSITE" id="PS50042"/>
    </source>
</evidence>
<dbReference type="InterPro" id="IPR014710">
    <property type="entry name" value="RmlC-like_jellyroll"/>
</dbReference>
<dbReference type="Gene3D" id="2.60.120.10">
    <property type="entry name" value="Jelly Rolls"/>
    <property type="match status" value="1"/>
</dbReference>
<dbReference type="Pfam" id="PF13545">
    <property type="entry name" value="HTH_Crp_2"/>
    <property type="match status" value="1"/>
</dbReference>
<dbReference type="EMBL" id="CP025570">
    <property type="protein sequence ID" value="AZZ40254.1"/>
    <property type="molecule type" value="Genomic_DNA"/>
</dbReference>
<dbReference type="SUPFAM" id="SSF46785">
    <property type="entry name" value="Winged helix' DNA-binding domain"/>
    <property type="match status" value="1"/>
</dbReference>
<dbReference type="PANTHER" id="PTHR24567">
    <property type="entry name" value="CRP FAMILY TRANSCRIPTIONAL REGULATORY PROTEIN"/>
    <property type="match status" value="1"/>
</dbReference>
<dbReference type="GO" id="GO:0003700">
    <property type="term" value="F:DNA-binding transcription factor activity"/>
    <property type="evidence" value="ECO:0007669"/>
    <property type="project" value="TreeGrafter"/>
</dbReference>
<accession>A0A3Q9UJI6</accession>
<dbReference type="SMART" id="SM00419">
    <property type="entry name" value="HTH_CRP"/>
    <property type="match status" value="1"/>
</dbReference>
<evidence type="ECO:0000256" key="2">
    <source>
        <dbReference type="ARBA" id="ARBA00023125"/>
    </source>
</evidence>
<dbReference type="InterPro" id="IPR012318">
    <property type="entry name" value="HTH_CRP"/>
</dbReference>
<dbReference type="PANTHER" id="PTHR24567:SF26">
    <property type="entry name" value="REGULATORY PROTEIN YEIL"/>
    <property type="match status" value="1"/>
</dbReference>
<proteinExistence type="predicted"/>
<dbReference type="SUPFAM" id="SSF51206">
    <property type="entry name" value="cAMP-binding domain-like"/>
    <property type="match status" value="1"/>
</dbReference>
<organism evidence="6 7">
    <name type="scientific">Acidipropionibacterium jensenii</name>
    <dbReference type="NCBI Taxonomy" id="1749"/>
    <lineage>
        <taxon>Bacteria</taxon>
        <taxon>Bacillati</taxon>
        <taxon>Actinomycetota</taxon>
        <taxon>Actinomycetes</taxon>
        <taxon>Propionibacteriales</taxon>
        <taxon>Propionibacteriaceae</taxon>
        <taxon>Acidipropionibacterium</taxon>
    </lineage>
</organism>
<dbReference type="InterPro" id="IPR036388">
    <property type="entry name" value="WH-like_DNA-bd_sf"/>
</dbReference>
<dbReference type="GO" id="GO:0005829">
    <property type="term" value="C:cytosol"/>
    <property type="evidence" value="ECO:0007669"/>
    <property type="project" value="TreeGrafter"/>
</dbReference>
<dbReference type="PROSITE" id="PS51063">
    <property type="entry name" value="HTH_CRP_2"/>
    <property type="match status" value="1"/>
</dbReference>
<feature type="domain" description="Cyclic nucleotide-binding" evidence="4">
    <location>
        <begin position="49"/>
        <end position="138"/>
    </location>
</feature>
<dbReference type="Gene3D" id="1.10.10.10">
    <property type="entry name" value="Winged helix-like DNA-binding domain superfamily/Winged helix DNA-binding domain"/>
    <property type="match status" value="1"/>
</dbReference>
<keyword evidence="2" id="KW-0238">DNA-binding</keyword>
<sequence length="229" mass="24063">MKNLPLTDVTEHVSCVRLVPLFGGLSAADQDAVGSLARPTSLERGEAFGPATGRLAVVHRGQVKVSRLSASGHERVLRLAGPGDFVGEGSFLTGEAPSYLIEAAAPTRMCVFSRADLAPLIAAHPSVAMAMMRSLAQRLDDAEHRLSLASTSRPARIAGYLLDQPGSAEESGYRVRLPMAKKDTASLLGMTPESFSRGLDALRSKGLIATSGAEITLRDVDALEELAAG</sequence>
<dbReference type="PROSITE" id="PS50042">
    <property type="entry name" value="CNMP_BINDING_3"/>
    <property type="match status" value="1"/>
</dbReference>
<dbReference type="SMART" id="SM00100">
    <property type="entry name" value="cNMP"/>
    <property type="match status" value="1"/>
</dbReference>
<gene>
    <name evidence="6" type="ORF">C0Z10_11425</name>
</gene>
<reference evidence="7" key="1">
    <citation type="submission" date="2017-12" db="EMBL/GenBank/DDBJ databases">
        <title>Whole genome sequencing of Acidipropionibacterium jensenii strains JS279 and JS280.</title>
        <authorList>
            <person name="Deptula P."/>
            <person name="Laine P."/>
            <person name="Smolander O.-P."/>
            <person name="Paulin L."/>
            <person name="Auvinen P."/>
            <person name="Varmanen P."/>
        </authorList>
    </citation>
    <scope>NUCLEOTIDE SEQUENCE [LARGE SCALE GENOMIC DNA]</scope>
    <source>
        <strain evidence="7">JS280</strain>
    </source>
</reference>
<evidence type="ECO:0000256" key="3">
    <source>
        <dbReference type="ARBA" id="ARBA00023163"/>
    </source>
</evidence>
<evidence type="ECO:0000313" key="6">
    <source>
        <dbReference type="EMBL" id="AZZ40254.1"/>
    </source>
</evidence>
<protein>
    <submittedName>
        <fullName evidence="6">Crp/Fnr family transcriptional regulator</fullName>
    </submittedName>
</protein>
<dbReference type="InterPro" id="IPR018490">
    <property type="entry name" value="cNMP-bd_dom_sf"/>
</dbReference>
<feature type="domain" description="HTH crp-type" evidence="5">
    <location>
        <begin position="151"/>
        <end position="221"/>
    </location>
</feature>
<dbReference type="KEGG" id="aji:C0Z10_11425"/>
<dbReference type="InterPro" id="IPR050397">
    <property type="entry name" value="Env_Response_Regulators"/>
</dbReference>
<dbReference type="AlphaFoldDB" id="A0A3Q9UJI6"/>
<evidence type="ECO:0000313" key="7">
    <source>
        <dbReference type="Proteomes" id="UP000285875"/>
    </source>
</evidence>
<dbReference type="Proteomes" id="UP000285875">
    <property type="component" value="Chromosome"/>
</dbReference>